<reference evidence="5 6" key="1">
    <citation type="journal article" date="2020" name="Microorganisms">
        <title>Osmotic Adaptation and Compatible Solute Biosynthesis of Phototrophic Bacteria as Revealed from Genome Analyses.</title>
        <authorList>
            <person name="Imhoff J.F."/>
            <person name="Rahn T."/>
            <person name="Kunzel S."/>
            <person name="Keller A."/>
            <person name="Neulinger S.C."/>
        </authorList>
    </citation>
    <scope>NUCLEOTIDE SEQUENCE [LARGE SCALE GENOMIC DNA]</scope>
    <source>
        <strain evidence="5 6">DSM 6210</strain>
    </source>
</reference>
<feature type="domain" description="PilY1 beta-propeller" evidence="4">
    <location>
        <begin position="807"/>
        <end position="1019"/>
    </location>
</feature>
<proteinExistence type="predicted"/>
<feature type="region of interest" description="Disordered" evidence="3">
    <location>
        <begin position="416"/>
        <end position="448"/>
    </location>
</feature>
<evidence type="ECO:0000256" key="3">
    <source>
        <dbReference type="SAM" id="MobiDB-lite"/>
    </source>
</evidence>
<feature type="domain" description="PilY1 beta-propeller" evidence="4">
    <location>
        <begin position="1094"/>
        <end position="1214"/>
    </location>
</feature>
<evidence type="ECO:0000313" key="5">
    <source>
        <dbReference type="EMBL" id="MBK1631481.1"/>
    </source>
</evidence>
<name>A0ABS1CJE3_9GAMM</name>
<protein>
    <recommendedName>
        <fullName evidence="4">PilY1 beta-propeller domain-containing protein</fullName>
    </recommendedName>
</protein>
<evidence type="ECO:0000256" key="2">
    <source>
        <dbReference type="ARBA" id="ARBA00022837"/>
    </source>
</evidence>
<feature type="region of interest" description="Disordered" evidence="3">
    <location>
        <begin position="153"/>
        <end position="173"/>
    </location>
</feature>
<gene>
    <name evidence="5" type="ORF">CKO31_12155</name>
</gene>
<keyword evidence="2" id="KW-0106">Calcium</keyword>
<dbReference type="Proteomes" id="UP000748752">
    <property type="component" value="Unassembled WGS sequence"/>
</dbReference>
<evidence type="ECO:0000259" key="4">
    <source>
        <dbReference type="Pfam" id="PF05567"/>
    </source>
</evidence>
<feature type="region of interest" description="Disordered" evidence="3">
    <location>
        <begin position="1061"/>
        <end position="1102"/>
    </location>
</feature>
<accession>A0ABS1CJE3</accession>
<evidence type="ECO:0000256" key="1">
    <source>
        <dbReference type="ARBA" id="ARBA00022723"/>
    </source>
</evidence>
<dbReference type="EMBL" id="NRRV01000026">
    <property type="protein sequence ID" value="MBK1631481.1"/>
    <property type="molecule type" value="Genomic_DNA"/>
</dbReference>
<comment type="caution">
    <text evidence="5">The sequence shown here is derived from an EMBL/GenBank/DDBJ whole genome shotgun (WGS) entry which is preliminary data.</text>
</comment>
<dbReference type="InterPro" id="IPR008707">
    <property type="entry name" value="B-propeller_PilY1"/>
</dbReference>
<feature type="compositionally biased region" description="Gly residues" evidence="3">
    <location>
        <begin position="418"/>
        <end position="431"/>
    </location>
</feature>
<keyword evidence="1" id="KW-0479">Metal-binding</keyword>
<organism evidence="5 6">
    <name type="scientific">Thiohalocapsa halophila</name>
    <dbReference type="NCBI Taxonomy" id="69359"/>
    <lineage>
        <taxon>Bacteria</taxon>
        <taxon>Pseudomonadati</taxon>
        <taxon>Pseudomonadota</taxon>
        <taxon>Gammaproteobacteria</taxon>
        <taxon>Chromatiales</taxon>
        <taxon>Chromatiaceae</taxon>
        <taxon>Thiohalocapsa</taxon>
    </lineage>
</organism>
<evidence type="ECO:0000313" key="6">
    <source>
        <dbReference type="Proteomes" id="UP000748752"/>
    </source>
</evidence>
<feature type="compositionally biased region" description="Low complexity" evidence="3">
    <location>
        <begin position="1069"/>
        <end position="1078"/>
    </location>
</feature>
<dbReference type="Pfam" id="PF05567">
    <property type="entry name" value="T4P_PilY1"/>
    <property type="match status" value="2"/>
</dbReference>
<keyword evidence="6" id="KW-1185">Reference proteome</keyword>
<sequence length="1398" mass="148310">MTPGRRRDSHGQGGPRTTRRLCTLARAPGAAALGLAMAAAASDMPDEIPPFLSEGTGPNLVITVDDSQSMERAFFGPKPWGQRDEFAAGSRWLASPDANPVYFNPQTTYRPAKDATGIPLAIDDANGQFSAYPFRGEAACNAHRDNLSGQQYQPVAADGAGDPDTCSPTRIDSGLEQDSPYYYAFDGDARYRVVPDAQAGEWMSSASDVPVSYEACAAGESGCDHLCSDEHPSPGFLTPDPCFEKRYVADLPWDPDARCGAGLDGDCPQSAAENFVTWYKYYRTRMLTVKTVLSRVLQDLDGGVRVTYQGLPQADWAPGTTHYDNLVTRFQTFSRNRSTLFAWLFDLAPTNDKPLVSAHIRAGEFASQGISLADDIASHGCRANPGADDPDSDNMCGARCRKNFHVMFTDGAWDDDWGNGGGASGQGGGVWPEGTGDPADGSQWLEDNWDGDSAAAVDLPTDAASPFGAIDYTPTAPYKDTNTGMLADAAFYYWARDLREDVDNDVPILLGDLAADADTDSAVNFWNPDNNPADWQHLSLFTISYGLEGIVESDQDGDLDYGQYRSGSTLYDIWTDGFPSCKAAGYDFDDDNNPDTAPAGGINEPCELAIAGRQAQIPPAAKADDLFHAALNARGRHFSASAPEALVASFENVLDAVAAASDKTVTNAPVALTAGDLSEDTRIFQAVTDAPAWLGEIRSLRVSTGSQPADHDCHTVARGELCDTAQDPYQTTRADDAFPAAADRVIFTFAEGTGEPALFNAESFDALSAEQQDGLTGGDPQLEVARDYIDWLRGDPVEGFRKRDTPLGDILGSGPLAVGPPRQVFADADYVAFKEAHKDRKMMVYVGANDGMLHAFDADSSTAALIETFAYVPGAVYDGLADLADPAYGGGDPKKQAFVDGPLSYSDAQLADADGTTNDWRSILVGSFGAGAQGIFALDVTDPDPPNSAAGASDVVLWEFTDASGNDDGRDGRDMGYSFGKPAIVRIDDAGGGGDEPAWVVLVGNGYENRSTQGENAAACGDAQAGSPTNCTVSQTGNAVLYVLNLAGEDAQRIRGHMDTLEGSEDAPDTAAAGDNAAPCSGESNNDDPADSRSNGLGEVSTLDEDGDLVADRAYAGDLFGNLWRFDLTDLDATPVKIFTAEDADGNRQPITTRIAFVRHPNGGHMLLFGTGRFLSTADKHDDSVQTFYGIWDADRYWSGDSFDIPERGDLLQHAFTADDIAVNGDGGIVSLGRISTATPTNTVTEPRGWMIDLVPVGDNDASAECSGAERIASAPQVRQGRVVFVSVIPGGACVAGGVSWINALDAIDGSRLSVTPFDFNLDGYFDEADLLAAQAGERTVGSSIRVTAESEAGIYSAPAMLGLGGGELMSILSDSAGNLLQLEESNAYGWRTWLQLE</sequence>